<proteinExistence type="predicted"/>
<keyword evidence="3" id="KW-1185">Reference proteome</keyword>
<evidence type="ECO:0000313" key="2">
    <source>
        <dbReference type="EMBL" id="GIM47060.1"/>
    </source>
</evidence>
<evidence type="ECO:0000259" key="1">
    <source>
        <dbReference type="Pfam" id="PF01381"/>
    </source>
</evidence>
<dbReference type="GO" id="GO:0003677">
    <property type="term" value="F:DNA binding"/>
    <property type="evidence" value="ECO:0007669"/>
    <property type="project" value="InterPro"/>
</dbReference>
<dbReference type="CDD" id="cd00093">
    <property type="entry name" value="HTH_XRE"/>
    <property type="match status" value="1"/>
</dbReference>
<accession>A0AAV4LGS7</accession>
<dbReference type="Pfam" id="PF01381">
    <property type="entry name" value="HTH_3"/>
    <property type="match status" value="1"/>
</dbReference>
<dbReference type="Gene3D" id="1.10.260.40">
    <property type="entry name" value="lambda repressor-like DNA-binding domains"/>
    <property type="match status" value="1"/>
</dbReference>
<dbReference type="Proteomes" id="UP001057291">
    <property type="component" value="Unassembled WGS sequence"/>
</dbReference>
<dbReference type="EMBL" id="BOQE01000001">
    <property type="protein sequence ID" value="GIM47060.1"/>
    <property type="molecule type" value="Genomic_DNA"/>
</dbReference>
<reference evidence="2" key="1">
    <citation type="journal article" date="2023" name="Int. J. Syst. Evol. Microbiol.">
        <title>Collibacillus ludicampi gen. nov., sp. nov., a new soil bacterium of the family Alicyclobacillaceae.</title>
        <authorList>
            <person name="Jojima T."/>
            <person name="Ioku Y."/>
            <person name="Fukuta Y."/>
            <person name="Shirasaka N."/>
            <person name="Matsumura Y."/>
            <person name="Mori M."/>
        </authorList>
    </citation>
    <scope>NUCLEOTIDE SEQUENCE</scope>
    <source>
        <strain evidence="2">TP075</strain>
    </source>
</reference>
<evidence type="ECO:0000313" key="3">
    <source>
        <dbReference type="Proteomes" id="UP001057291"/>
    </source>
</evidence>
<gene>
    <name evidence="2" type="ORF">DNHGIG_26090</name>
</gene>
<dbReference type="InterPro" id="IPR001387">
    <property type="entry name" value="Cro/C1-type_HTH"/>
</dbReference>
<name>A0AAV4LGS7_9BACL</name>
<dbReference type="AlphaFoldDB" id="A0AAV4LGS7"/>
<dbReference type="SUPFAM" id="SSF47413">
    <property type="entry name" value="lambda repressor-like DNA-binding domains"/>
    <property type="match status" value="1"/>
</dbReference>
<sequence length="74" mass="8677">MGWFGLGKDRTKLGKFLDKHGIHQEDLVKLSGVSRSTIYRLCKDKDYKPHVKTARKIILSLRKWDAQISSEDFW</sequence>
<comment type="caution">
    <text evidence="2">The sequence shown here is derived from an EMBL/GenBank/DDBJ whole genome shotgun (WGS) entry which is preliminary data.</text>
</comment>
<dbReference type="InterPro" id="IPR010982">
    <property type="entry name" value="Lambda_DNA-bd_dom_sf"/>
</dbReference>
<organism evidence="2 3">
    <name type="scientific">Collibacillus ludicampi</name>
    <dbReference type="NCBI Taxonomy" id="2771369"/>
    <lineage>
        <taxon>Bacteria</taxon>
        <taxon>Bacillati</taxon>
        <taxon>Bacillota</taxon>
        <taxon>Bacilli</taxon>
        <taxon>Bacillales</taxon>
        <taxon>Alicyclobacillaceae</taxon>
        <taxon>Collibacillus</taxon>
    </lineage>
</organism>
<protein>
    <recommendedName>
        <fullName evidence="1">HTH cro/C1-type domain-containing protein</fullName>
    </recommendedName>
</protein>
<dbReference type="RefSeq" id="WP_282200083.1">
    <property type="nucleotide sequence ID" value="NZ_BOQE01000001.1"/>
</dbReference>
<feature type="domain" description="HTH cro/C1-type" evidence="1">
    <location>
        <begin position="16"/>
        <end position="58"/>
    </location>
</feature>